<sequence>MCLDFGDSTIDSGNNNFLPSMSIANYPPFGVDFADGKPTGRFNTVELKLTSL</sequence>
<comment type="caution">
    <text evidence="2">The sequence shown here is derived from an EMBL/GenBank/DDBJ whole genome shotgun (WGS) entry which is preliminary data.</text>
</comment>
<evidence type="ECO:0000313" key="3">
    <source>
        <dbReference type="Proteomes" id="UP001281410"/>
    </source>
</evidence>
<evidence type="ECO:0000256" key="1">
    <source>
        <dbReference type="ARBA" id="ARBA00008668"/>
    </source>
</evidence>
<evidence type="ECO:0000313" key="2">
    <source>
        <dbReference type="EMBL" id="KAK3205592.1"/>
    </source>
</evidence>
<dbReference type="AlphaFoldDB" id="A0AAE0A7N3"/>
<organism evidence="2 3">
    <name type="scientific">Dipteronia sinensis</name>
    <dbReference type="NCBI Taxonomy" id="43782"/>
    <lineage>
        <taxon>Eukaryota</taxon>
        <taxon>Viridiplantae</taxon>
        <taxon>Streptophyta</taxon>
        <taxon>Embryophyta</taxon>
        <taxon>Tracheophyta</taxon>
        <taxon>Spermatophyta</taxon>
        <taxon>Magnoliopsida</taxon>
        <taxon>eudicotyledons</taxon>
        <taxon>Gunneridae</taxon>
        <taxon>Pentapetalae</taxon>
        <taxon>rosids</taxon>
        <taxon>malvids</taxon>
        <taxon>Sapindales</taxon>
        <taxon>Sapindaceae</taxon>
        <taxon>Hippocastanoideae</taxon>
        <taxon>Acereae</taxon>
        <taxon>Dipteronia</taxon>
    </lineage>
</organism>
<gene>
    <name evidence="2" type="ORF">Dsin_019638</name>
</gene>
<dbReference type="PANTHER" id="PTHR45650">
    <property type="entry name" value="GDSL-LIKE LIPASE/ACYLHYDROLASE-RELATED"/>
    <property type="match status" value="1"/>
</dbReference>
<reference evidence="2" key="1">
    <citation type="journal article" date="2023" name="Plant J.">
        <title>Genome sequences and population genomics provide insights into the demographic history, inbreeding, and mutation load of two 'living fossil' tree species of Dipteronia.</title>
        <authorList>
            <person name="Feng Y."/>
            <person name="Comes H.P."/>
            <person name="Chen J."/>
            <person name="Zhu S."/>
            <person name="Lu R."/>
            <person name="Zhang X."/>
            <person name="Li P."/>
            <person name="Qiu J."/>
            <person name="Olsen K.M."/>
            <person name="Qiu Y."/>
        </authorList>
    </citation>
    <scope>NUCLEOTIDE SEQUENCE</scope>
    <source>
        <strain evidence="2">NBL</strain>
    </source>
</reference>
<protein>
    <submittedName>
        <fullName evidence="2">Uncharacterized protein</fullName>
    </submittedName>
</protein>
<keyword evidence="3" id="KW-1185">Reference proteome</keyword>
<feature type="non-terminal residue" evidence="2">
    <location>
        <position position="52"/>
    </location>
</feature>
<comment type="similarity">
    <text evidence="1">Belongs to the 'GDSL' lipolytic enzyme family.</text>
</comment>
<dbReference type="Proteomes" id="UP001281410">
    <property type="component" value="Unassembled WGS sequence"/>
</dbReference>
<dbReference type="EMBL" id="JANJYJ010000006">
    <property type="protein sequence ID" value="KAK3205592.1"/>
    <property type="molecule type" value="Genomic_DNA"/>
</dbReference>
<proteinExistence type="inferred from homology"/>
<dbReference type="InterPro" id="IPR051238">
    <property type="entry name" value="GDSL_esterase/lipase"/>
</dbReference>
<accession>A0AAE0A7N3</accession>
<name>A0AAE0A7N3_9ROSI</name>
<dbReference type="PANTHER" id="PTHR45650:SF24">
    <property type="entry name" value="GDSL ESTERASE_LIPASE 7-LIKE"/>
    <property type="match status" value="1"/>
</dbReference>